<reference evidence="1" key="1">
    <citation type="journal article" date="2019" name="Environ. Microbiol.">
        <title>Fungal ecological strategies reflected in gene transcription - a case study of two litter decomposers.</title>
        <authorList>
            <person name="Barbi F."/>
            <person name="Kohler A."/>
            <person name="Barry K."/>
            <person name="Baskaran P."/>
            <person name="Daum C."/>
            <person name="Fauchery L."/>
            <person name="Ihrmark K."/>
            <person name="Kuo A."/>
            <person name="LaButti K."/>
            <person name="Lipzen A."/>
            <person name="Morin E."/>
            <person name="Grigoriev I.V."/>
            <person name="Henrissat B."/>
            <person name="Lindahl B."/>
            <person name="Martin F."/>
        </authorList>
    </citation>
    <scope>NUCLEOTIDE SEQUENCE</scope>
    <source>
        <strain evidence="1">JB14</strain>
    </source>
</reference>
<dbReference type="Proteomes" id="UP000799118">
    <property type="component" value="Unassembled WGS sequence"/>
</dbReference>
<evidence type="ECO:0000313" key="1">
    <source>
        <dbReference type="EMBL" id="KAE9384728.1"/>
    </source>
</evidence>
<proteinExistence type="predicted"/>
<evidence type="ECO:0000313" key="2">
    <source>
        <dbReference type="Proteomes" id="UP000799118"/>
    </source>
</evidence>
<name>A0A6A4GGV6_9AGAR</name>
<organism evidence="1 2">
    <name type="scientific">Gymnopus androsaceus JB14</name>
    <dbReference type="NCBI Taxonomy" id="1447944"/>
    <lineage>
        <taxon>Eukaryota</taxon>
        <taxon>Fungi</taxon>
        <taxon>Dikarya</taxon>
        <taxon>Basidiomycota</taxon>
        <taxon>Agaricomycotina</taxon>
        <taxon>Agaricomycetes</taxon>
        <taxon>Agaricomycetidae</taxon>
        <taxon>Agaricales</taxon>
        <taxon>Marasmiineae</taxon>
        <taxon>Omphalotaceae</taxon>
        <taxon>Gymnopus</taxon>
    </lineage>
</organism>
<protein>
    <submittedName>
        <fullName evidence="1">Uncharacterized protein</fullName>
    </submittedName>
</protein>
<gene>
    <name evidence="1" type="ORF">BT96DRAFT_841805</name>
</gene>
<dbReference type="EMBL" id="ML770090">
    <property type="protein sequence ID" value="KAE9384728.1"/>
    <property type="molecule type" value="Genomic_DNA"/>
</dbReference>
<keyword evidence="2" id="KW-1185">Reference proteome</keyword>
<dbReference type="AlphaFoldDB" id="A0A6A4GGV6"/>
<sequence>MNVNFTSFKLSWPGCVTDSKIFKYLHLWCHHHHYCKDGEYILVDKGIFLLY</sequence>
<accession>A0A6A4GGV6</accession>